<evidence type="ECO:0000313" key="3">
    <source>
        <dbReference type="Proteomes" id="UP000029227"/>
    </source>
</evidence>
<dbReference type="Proteomes" id="UP000029227">
    <property type="component" value="Unassembled WGS sequence"/>
</dbReference>
<gene>
    <name evidence="2" type="ORF">JCM19237_5268</name>
</gene>
<keyword evidence="1" id="KW-1133">Transmembrane helix</keyword>
<reference evidence="2 3" key="1">
    <citation type="journal article" date="2014" name="Genome Announc.">
        <title>Draft Genome Sequences of Two Vibrionaceae Species, Vibrio ponticus C121 and Photobacterium aphoticum C119, Isolated as Coral Reef Microbiota.</title>
        <authorList>
            <person name="Al-saari N."/>
            <person name="Meirelles P.M."/>
            <person name="Mino S."/>
            <person name="Suda W."/>
            <person name="Oshima K."/>
            <person name="Hattori M."/>
            <person name="Ohkuma M."/>
            <person name="Thompson F.L."/>
            <person name="Gomez-Gil B."/>
            <person name="Sawabe T."/>
            <person name="Sawabe T."/>
        </authorList>
    </citation>
    <scope>NUCLEOTIDE SEQUENCE [LARGE SCALE GENOMIC DNA]</scope>
    <source>
        <strain evidence="2 3">JCM 19237</strain>
    </source>
</reference>
<protein>
    <submittedName>
        <fullName evidence="2">Uncharacterized protein</fullName>
    </submittedName>
</protein>
<evidence type="ECO:0000313" key="2">
    <source>
        <dbReference type="EMBL" id="GAL02375.1"/>
    </source>
</evidence>
<comment type="caution">
    <text evidence="2">The sequence shown here is derived from an EMBL/GenBank/DDBJ whole genome shotgun (WGS) entry which is preliminary data.</text>
</comment>
<dbReference type="EMBL" id="BBMN01000001">
    <property type="protein sequence ID" value="GAL02375.1"/>
    <property type="molecule type" value="Genomic_DNA"/>
</dbReference>
<dbReference type="AlphaFoldDB" id="A0A090QGV4"/>
<sequence>MLLSCFLHKLKVCLLFSFYAVMGVGLWLLLMAQIFKLG</sequence>
<accession>A0A090QGV4</accession>
<evidence type="ECO:0000256" key="1">
    <source>
        <dbReference type="SAM" id="Phobius"/>
    </source>
</evidence>
<proteinExistence type="predicted"/>
<name>A0A090QGV4_9GAMM</name>
<keyword evidence="1" id="KW-0472">Membrane</keyword>
<organism evidence="2 3">
    <name type="scientific">Photobacterium aphoticum</name>
    <dbReference type="NCBI Taxonomy" id="754436"/>
    <lineage>
        <taxon>Bacteria</taxon>
        <taxon>Pseudomonadati</taxon>
        <taxon>Pseudomonadota</taxon>
        <taxon>Gammaproteobacteria</taxon>
        <taxon>Vibrionales</taxon>
        <taxon>Vibrionaceae</taxon>
        <taxon>Photobacterium</taxon>
    </lineage>
</organism>
<feature type="transmembrane region" description="Helical" evidence="1">
    <location>
        <begin position="12"/>
        <end position="35"/>
    </location>
</feature>
<keyword evidence="1" id="KW-0812">Transmembrane</keyword>